<proteinExistence type="predicted"/>
<protein>
    <submittedName>
        <fullName evidence="3">Dna polymerase alpha catalytic subunit-like</fullName>
    </submittedName>
</protein>
<dbReference type="GO" id="GO:0003887">
    <property type="term" value="F:DNA-directed DNA polymerase activity"/>
    <property type="evidence" value="ECO:0007669"/>
    <property type="project" value="TreeGrafter"/>
</dbReference>
<dbReference type="GO" id="GO:0003688">
    <property type="term" value="F:DNA replication origin binding"/>
    <property type="evidence" value="ECO:0007669"/>
    <property type="project" value="TreeGrafter"/>
</dbReference>
<reference evidence="3" key="1">
    <citation type="submission" date="2014-05" db="EMBL/GenBank/DDBJ databases">
        <title>The transcriptome of the halophilic microalga Tetraselmis sp. GSL018 isolated from the Great Salt Lake, Utah.</title>
        <authorList>
            <person name="Jinkerson R.E."/>
            <person name="D'Adamo S."/>
            <person name="Posewitz M.C."/>
        </authorList>
    </citation>
    <scope>NUCLEOTIDE SEQUENCE</scope>
    <source>
        <strain evidence="3">GSL018</strain>
    </source>
</reference>
<dbReference type="GO" id="GO:0005658">
    <property type="term" value="C:alpha DNA polymerase:primase complex"/>
    <property type="evidence" value="ECO:0007669"/>
    <property type="project" value="TreeGrafter"/>
</dbReference>
<dbReference type="Pfam" id="PF12254">
    <property type="entry name" value="DNA_pol_alpha_N"/>
    <property type="match status" value="1"/>
</dbReference>
<sequence length="368" mass="38919">MVDEDPAQQVRSRRANAGRGRTVSAARSALEELKSVRSQSGKGKRVATFEVKEVSSVYDMVDEKGYAEIVAKRRLESGNFLEDDVGSGYVDIGEEEDWTRAEQEDVEDDDDGKDGSGLPQKRKNKESKGSKRSKAKGSNEPDPEARRRMQSLLMAGAERSRKAPQPISNEESDELLNDILSGIGAPGGAAESNPAVALPLGDPSPMMALRGGRRRHRPAASEPQATFSRVRRQEQVNREPPAASAAVGPRAPPPVGSGGVVAARPPRRSGPMEAPVGGAEEMEDGDELLEGGGGPSFPMMVCEGSDAAEPPKDGSPEEAAAEAWAEEAAEGSDLLADLEEAMEEDDAAPPERPLGGGAPHQRLLTGAL</sequence>
<feature type="compositionally biased region" description="Basic residues" evidence="1">
    <location>
        <begin position="120"/>
        <end position="135"/>
    </location>
</feature>
<feature type="compositionally biased region" description="Acidic residues" evidence="1">
    <location>
        <begin position="324"/>
        <end position="348"/>
    </location>
</feature>
<dbReference type="EMBL" id="GBEZ01026694">
    <property type="protein sequence ID" value="JAC60537.1"/>
    <property type="molecule type" value="Transcribed_RNA"/>
</dbReference>
<organism evidence="3">
    <name type="scientific">Tetraselmis sp. GSL018</name>
    <dbReference type="NCBI Taxonomy" id="582737"/>
    <lineage>
        <taxon>Eukaryota</taxon>
        <taxon>Viridiplantae</taxon>
        <taxon>Chlorophyta</taxon>
        <taxon>core chlorophytes</taxon>
        <taxon>Chlorodendrophyceae</taxon>
        <taxon>Chlorodendrales</taxon>
        <taxon>Chlorodendraceae</taxon>
        <taxon>Tetraselmis</taxon>
    </lineage>
</organism>
<feature type="compositionally biased region" description="Acidic residues" evidence="1">
    <location>
        <begin position="280"/>
        <end position="289"/>
    </location>
</feature>
<dbReference type="PANTHER" id="PTHR45861:SF1">
    <property type="entry name" value="DNA POLYMERASE ALPHA CATALYTIC SUBUNIT"/>
    <property type="match status" value="1"/>
</dbReference>
<dbReference type="AlphaFoldDB" id="A0A061QIX9"/>
<feature type="compositionally biased region" description="Basic and acidic residues" evidence="1">
    <location>
        <begin position="137"/>
        <end position="147"/>
    </location>
</feature>
<gene>
    <name evidence="3" type="ORF">TSPGSL018_28719</name>
</gene>
<feature type="region of interest" description="Disordered" evidence="1">
    <location>
        <begin position="80"/>
        <end position="368"/>
    </location>
</feature>
<feature type="domain" description="DNA polymerase alpha catalytic subunit N-terminal" evidence="2">
    <location>
        <begin position="30"/>
        <end position="98"/>
    </location>
</feature>
<dbReference type="GO" id="GO:0006273">
    <property type="term" value="P:lagging strand elongation"/>
    <property type="evidence" value="ECO:0007669"/>
    <property type="project" value="TreeGrafter"/>
</dbReference>
<feature type="compositionally biased region" description="Low complexity" evidence="1">
    <location>
        <begin position="240"/>
        <end position="249"/>
    </location>
</feature>
<dbReference type="GO" id="GO:0003682">
    <property type="term" value="F:chromatin binding"/>
    <property type="evidence" value="ECO:0007669"/>
    <property type="project" value="TreeGrafter"/>
</dbReference>
<name>A0A061QIX9_9CHLO</name>
<dbReference type="InterPro" id="IPR024647">
    <property type="entry name" value="DNA_pol_a_cat_su_N"/>
</dbReference>
<evidence type="ECO:0000259" key="2">
    <source>
        <dbReference type="Pfam" id="PF12254"/>
    </source>
</evidence>
<evidence type="ECO:0000313" key="3">
    <source>
        <dbReference type="EMBL" id="JAC60537.1"/>
    </source>
</evidence>
<dbReference type="GO" id="GO:1902975">
    <property type="term" value="P:mitotic DNA replication initiation"/>
    <property type="evidence" value="ECO:0007669"/>
    <property type="project" value="TreeGrafter"/>
</dbReference>
<evidence type="ECO:0000256" key="1">
    <source>
        <dbReference type="SAM" id="MobiDB-lite"/>
    </source>
</evidence>
<dbReference type="GO" id="GO:0003697">
    <property type="term" value="F:single-stranded DNA binding"/>
    <property type="evidence" value="ECO:0007669"/>
    <property type="project" value="TreeGrafter"/>
</dbReference>
<dbReference type="GO" id="GO:0006272">
    <property type="term" value="P:leading strand elongation"/>
    <property type="evidence" value="ECO:0007669"/>
    <property type="project" value="TreeGrafter"/>
</dbReference>
<accession>A0A061QIX9</accession>
<feature type="region of interest" description="Disordered" evidence="1">
    <location>
        <begin position="1"/>
        <end position="24"/>
    </location>
</feature>
<dbReference type="PANTHER" id="PTHR45861">
    <property type="entry name" value="DNA POLYMERASE ALPHA CATALYTIC SUBUNIT"/>
    <property type="match status" value="1"/>
</dbReference>